<organism evidence="2 3">
    <name type="scientific">Pseudobacter ginsenosidimutans</name>
    <dbReference type="NCBI Taxonomy" id="661488"/>
    <lineage>
        <taxon>Bacteria</taxon>
        <taxon>Pseudomonadati</taxon>
        <taxon>Bacteroidota</taxon>
        <taxon>Chitinophagia</taxon>
        <taxon>Chitinophagales</taxon>
        <taxon>Chitinophagaceae</taxon>
        <taxon>Pseudobacter</taxon>
    </lineage>
</organism>
<dbReference type="Proteomes" id="UP000293874">
    <property type="component" value="Unassembled WGS sequence"/>
</dbReference>
<proteinExistence type="predicted"/>
<evidence type="ECO:0008006" key="4">
    <source>
        <dbReference type="Google" id="ProtNLM"/>
    </source>
</evidence>
<accession>A0A4Q7N6A1</accession>
<feature type="transmembrane region" description="Helical" evidence="1">
    <location>
        <begin position="92"/>
        <end position="111"/>
    </location>
</feature>
<evidence type="ECO:0000313" key="2">
    <source>
        <dbReference type="EMBL" id="RZS76618.1"/>
    </source>
</evidence>
<feature type="transmembrane region" description="Helical" evidence="1">
    <location>
        <begin position="48"/>
        <end position="68"/>
    </location>
</feature>
<sequence length="267" mass="30255">MHWSFILFFSDYSIAKKHELKFNLRNMPRLEEIYYVAKSDNWFRGFAVFCRVALALSFIPSGLVKIMGERFAEGLPHNNPLGHYFDALQLTGYYYTFIGIAQIITAILLLIPRTSLLGALMYFPMIINICVLTYATRFAGTRIVTMMLLANLFLLFWDYDRLKHILPFRQPKPAPPKLTTTHNPLRLRLLFSGGSVATLAFLIIGSSYLYEIGPGNSEEECRGQCNASKNPAACEAFCDCIYKQGRSLDSCLAAYEKAKALRNTGAR</sequence>
<comment type="caution">
    <text evidence="2">The sequence shown here is derived from an EMBL/GenBank/DDBJ whole genome shotgun (WGS) entry which is preliminary data.</text>
</comment>
<keyword evidence="1" id="KW-0812">Transmembrane</keyword>
<gene>
    <name evidence="2" type="ORF">EV199_2504</name>
</gene>
<keyword evidence="1" id="KW-1133">Transmembrane helix</keyword>
<dbReference type="AlphaFoldDB" id="A0A4Q7N6A1"/>
<dbReference type="EMBL" id="SGXA01000001">
    <property type="protein sequence ID" value="RZS76618.1"/>
    <property type="molecule type" value="Genomic_DNA"/>
</dbReference>
<evidence type="ECO:0000313" key="3">
    <source>
        <dbReference type="Proteomes" id="UP000293874"/>
    </source>
</evidence>
<keyword evidence="3" id="KW-1185">Reference proteome</keyword>
<feature type="transmembrane region" description="Helical" evidence="1">
    <location>
        <begin position="141"/>
        <end position="159"/>
    </location>
</feature>
<evidence type="ECO:0000256" key="1">
    <source>
        <dbReference type="SAM" id="Phobius"/>
    </source>
</evidence>
<reference evidence="2 3" key="1">
    <citation type="submission" date="2019-02" db="EMBL/GenBank/DDBJ databases">
        <title>Genomic Encyclopedia of Type Strains, Phase IV (KMG-IV): sequencing the most valuable type-strain genomes for metagenomic binning, comparative biology and taxonomic classification.</title>
        <authorList>
            <person name="Goeker M."/>
        </authorList>
    </citation>
    <scope>NUCLEOTIDE SEQUENCE [LARGE SCALE GENOMIC DNA]</scope>
    <source>
        <strain evidence="2 3">DSM 18116</strain>
    </source>
</reference>
<feature type="transmembrane region" description="Helical" evidence="1">
    <location>
        <begin position="187"/>
        <end position="210"/>
    </location>
</feature>
<keyword evidence="1" id="KW-0472">Membrane</keyword>
<feature type="transmembrane region" description="Helical" evidence="1">
    <location>
        <begin position="116"/>
        <end position="135"/>
    </location>
</feature>
<name>A0A4Q7N6A1_9BACT</name>
<protein>
    <recommendedName>
        <fullName evidence="4">DoxX-like protein</fullName>
    </recommendedName>
</protein>
<dbReference type="RefSeq" id="WP_225979897.1">
    <property type="nucleotide sequence ID" value="NZ_CP042431.1"/>
</dbReference>